<dbReference type="AlphaFoldDB" id="A0A318ZCA6"/>
<evidence type="ECO:0000313" key="1">
    <source>
        <dbReference type="EMBL" id="PYH42323.1"/>
    </source>
</evidence>
<protein>
    <submittedName>
        <fullName evidence="1">Uncharacterized protein</fullName>
    </submittedName>
</protein>
<accession>A0A318ZCA6</accession>
<dbReference type="EMBL" id="KZ821253">
    <property type="protein sequence ID" value="PYH42323.1"/>
    <property type="molecule type" value="Genomic_DNA"/>
</dbReference>
<sequence>MFRVSNPVNLKSFMRLLKYIHVTIRVLRTPQATGKGWSFQDHMCQKCTASPNQYPSRRCVPGHRFPLVMHFGSYRTTCAVTGGSLTERYSYSTSPKLTQRINLLFRWRASGVKLRTKLCAVSVRGSHQWRSILLSRAALFRTPFSIGRSHFAACSITLEIEMLIGLVSRGGWWDQMFQYDFSSKIWSLKGTSMDPVP</sequence>
<dbReference type="GeneID" id="37076944"/>
<dbReference type="RefSeq" id="XP_025428305.1">
    <property type="nucleotide sequence ID" value="XM_025575716.1"/>
</dbReference>
<evidence type="ECO:0000313" key="2">
    <source>
        <dbReference type="Proteomes" id="UP000248349"/>
    </source>
</evidence>
<reference evidence="1 2" key="1">
    <citation type="submission" date="2016-12" db="EMBL/GenBank/DDBJ databases">
        <title>The genomes of Aspergillus section Nigri reveals drivers in fungal speciation.</title>
        <authorList>
            <consortium name="DOE Joint Genome Institute"/>
            <person name="Vesth T.C."/>
            <person name="Nybo J."/>
            <person name="Theobald S."/>
            <person name="Brandl J."/>
            <person name="Frisvad J.C."/>
            <person name="Nielsen K.F."/>
            <person name="Lyhne E.K."/>
            <person name="Kogle M.E."/>
            <person name="Kuo A."/>
            <person name="Riley R."/>
            <person name="Clum A."/>
            <person name="Nolan M."/>
            <person name="Lipzen A."/>
            <person name="Salamov A."/>
            <person name="Henrissat B."/>
            <person name="Wiebenga A."/>
            <person name="De Vries R.P."/>
            <person name="Grigoriev I.V."/>
            <person name="Mortensen U.H."/>
            <person name="Andersen M.R."/>
            <person name="Baker S.E."/>
        </authorList>
    </citation>
    <scope>NUCLEOTIDE SEQUENCE [LARGE SCALE GENOMIC DNA]</scope>
    <source>
        <strain evidence="1 2">JOP 1030-1</strain>
    </source>
</reference>
<organism evidence="1 2">
    <name type="scientific">Aspergillus saccharolyticus JOP 1030-1</name>
    <dbReference type="NCBI Taxonomy" id="1450539"/>
    <lineage>
        <taxon>Eukaryota</taxon>
        <taxon>Fungi</taxon>
        <taxon>Dikarya</taxon>
        <taxon>Ascomycota</taxon>
        <taxon>Pezizomycotina</taxon>
        <taxon>Eurotiomycetes</taxon>
        <taxon>Eurotiomycetidae</taxon>
        <taxon>Eurotiales</taxon>
        <taxon>Aspergillaceae</taxon>
        <taxon>Aspergillus</taxon>
        <taxon>Aspergillus subgen. Circumdati</taxon>
    </lineage>
</organism>
<keyword evidence="2" id="KW-1185">Reference proteome</keyword>
<gene>
    <name evidence="1" type="ORF">BP01DRAFT_359576</name>
</gene>
<dbReference type="Proteomes" id="UP000248349">
    <property type="component" value="Unassembled WGS sequence"/>
</dbReference>
<proteinExistence type="predicted"/>
<name>A0A318ZCA6_9EURO</name>